<dbReference type="Proteomes" id="UP001358586">
    <property type="component" value="Chromosome 3"/>
</dbReference>
<protein>
    <recommendedName>
        <fullName evidence="1">Aminotransferase-like plant mobile domain-containing protein</fullName>
    </recommendedName>
</protein>
<keyword evidence="3" id="KW-1185">Reference proteome</keyword>
<evidence type="ECO:0000313" key="2">
    <source>
        <dbReference type="EMBL" id="KAK5839062.1"/>
    </source>
</evidence>
<dbReference type="InterPro" id="IPR044824">
    <property type="entry name" value="MAIN-like"/>
</dbReference>
<proteinExistence type="predicted"/>
<sequence length="305" mass="34237">MGSLIKNDGHISNTVNNMGLYHALRGRVNGLGYSPNERLIPYLELARFGSAVLIWTFDLWNDLISTLVERWRPKTHTFHLPYGECTVTLEDVALHLGLPVDGSAVTGIGGVLMPDANNNRVHLMYFPLLADLQNVHSYSWGSAVLSMLYRELCRTTKPDVVDIGGCLLLLWSFYPGIRRSYTVSIYHLMIEQHVGKGVNDYFPGSPEHGYHSGFDVFSPLPLQYNTLFGPYPPHYSTPLGSFPPHYSTPPSSSSSMAFGAYDFSSMFRTPLPITEEGVDRRDKLQCECRPSQKYTPKTTPSNHQF</sequence>
<evidence type="ECO:0000313" key="3">
    <source>
        <dbReference type="Proteomes" id="UP001358586"/>
    </source>
</evidence>
<feature type="domain" description="Aminotransferase-like plant mobile" evidence="1">
    <location>
        <begin position="50"/>
        <end position="106"/>
    </location>
</feature>
<evidence type="ECO:0000259" key="1">
    <source>
        <dbReference type="Pfam" id="PF10536"/>
    </source>
</evidence>
<organism evidence="2 3">
    <name type="scientific">Gossypium arboreum</name>
    <name type="common">Tree cotton</name>
    <name type="synonym">Gossypium nanking</name>
    <dbReference type="NCBI Taxonomy" id="29729"/>
    <lineage>
        <taxon>Eukaryota</taxon>
        <taxon>Viridiplantae</taxon>
        <taxon>Streptophyta</taxon>
        <taxon>Embryophyta</taxon>
        <taxon>Tracheophyta</taxon>
        <taxon>Spermatophyta</taxon>
        <taxon>Magnoliopsida</taxon>
        <taxon>eudicotyledons</taxon>
        <taxon>Gunneridae</taxon>
        <taxon>Pentapetalae</taxon>
        <taxon>rosids</taxon>
        <taxon>malvids</taxon>
        <taxon>Malvales</taxon>
        <taxon>Malvaceae</taxon>
        <taxon>Malvoideae</taxon>
        <taxon>Gossypium</taxon>
    </lineage>
</organism>
<feature type="domain" description="Aminotransferase-like plant mobile" evidence="1">
    <location>
        <begin position="108"/>
        <end position="171"/>
    </location>
</feature>
<dbReference type="InterPro" id="IPR019557">
    <property type="entry name" value="AminoTfrase-like_pln_mobile"/>
</dbReference>
<dbReference type="EMBL" id="JARKNE010000003">
    <property type="protein sequence ID" value="KAK5839062.1"/>
    <property type="molecule type" value="Genomic_DNA"/>
</dbReference>
<name>A0ABR0QJJ7_GOSAR</name>
<comment type="caution">
    <text evidence="2">The sequence shown here is derived from an EMBL/GenBank/DDBJ whole genome shotgun (WGS) entry which is preliminary data.</text>
</comment>
<reference evidence="2 3" key="1">
    <citation type="submission" date="2023-03" db="EMBL/GenBank/DDBJ databases">
        <title>WGS of Gossypium arboreum.</title>
        <authorList>
            <person name="Yu D."/>
        </authorList>
    </citation>
    <scope>NUCLEOTIDE SEQUENCE [LARGE SCALE GENOMIC DNA]</scope>
    <source>
        <tissue evidence="2">Leaf</tissue>
    </source>
</reference>
<gene>
    <name evidence="2" type="ORF">PVK06_007820</name>
</gene>
<dbReference type="Pfam" id="PF10536">
    <property type="entry name" value="PMD"/>
    <property type="match status" value="2"/>
</dbReference>
<accession>A0ABR0QJJ7</accession>
<dbReference type="PANTHER" id="PTHR46033:SF8">
    <property type="entry name" value="PROTEIN MAINTENANCE OF MERISTEMS-LIKE"/>
    <property type="match status" value="1"/>
</dbReference>
<dbReference type="PANTHER" id="PTHR46033">
    <property type="entry name" value="PROTEIN MAIN-LIKE 2"/>
    <property type="match status" value="1"/>
</dbReference>